<dbReference type="RefSeq" id="XP_024702867.1">
    <property type="nucleotide sequence ID" value="XM_024850881.1"/>
</dbReference>
<dbReference type="InterPro" id="IPR001128">
    <property type="entry name" value="Cyt_P450"/>
</dbReference>
<evidence type="ECO:0000313" key="10">
    <source>
        <dbReference type="EMBL" id="PLB47565.1"/>
    </source>
</evidence>
<dbReference type="CDD" id="cd11041">
    <property type="entry name" value="CYP503A1-like"/>
    <property type="match status" value="1"/>
</dbReference>
<dbReference type="VEuPathDB" id="FungiDB:P170DRAFT_447510"/>
<evidence type="ECO:0000256" key="1">
    <source>
        <dbReference type="ARBA" id="ARBA00001971"/>
    </source>
</evidence>
<evidence type="ECO:0000256" key="9">
    <source>
        <dbReference type="RuleBase" id="RU000461"/>
    </source>
</evidence>
<keyword evidence="6 8" id="KW-0408">Iron</keyword>
<dbReference type="AlphaFoldDB" id="A0A2I2G3V8"/>
<keyword evidence="11" id="KW-1185">Reference proteome</keyword>
<organism evidence="10 11">
    <name type="scientific">Aspergillus steynii IBT 23096</name>
    <dbReference type="NCBI Taxonomy" id="1392250"/>
    <lineage>
        <taxon>Eukaryota</taxon>
        <taxon>Fungi</taxon>
        <taxon>Dikarya</taxon>
        <taxon>Ascomycota</taxon>
        <taxon>Pezizomycotina</taxon>
        <taxon>Eurotiomycetes</taxon>
        <taxon>Eurotiomycetidae</taxon>
        <taxon>Eurotiales</taxon>
        <taxon>Aspergillaceae</taxon>
        <taxon>Aspergillus</taxon>
        <taxon>Aspergillus subgen. Circumdati</taxon>
    </lineage>
</organism>
<comment type="caution">
    <text evidence="10">The sequence shown here is derived from an EMBL/GenBank/DDBJ whole genome shotgun (WGS) entry which is preliminary data.</text>
</comment>
<dbReference type="GO" id="GO:0016705">
    <property type="term" value="F:oxidoreductase activity, acting on paired donors, with incorporation or reduction of molecular oxygen"/>
    <property type="evidence" value="ECO:0007669"/>
    <property type="project" value="InterPro"/>
</dbReference>
<evidence type="ECO:0000256" key="3">
    <source>
        <dbReference type="ARBA" id="ARBA00022617"/>
    </source>
</evidence>
<sequence length="487" mass="56032">MDSPLTQQLLLILHHVPFAETFVAITIAVLSSWLFSKVSDPTSTLPFINNRKWYEFGYFQAKNRFLADGKNLIKSGFEKGDVFRMVMDNGVIMVLHPKYANEIRNIEGLSFSESLAEDFHAQVPGFDPFTSEKLILDVIRNKLTKKLEWYSIPLRTNILKLVARLTSKTLLGNEIGRNPDWQNIMVNYTVDAFIAAYILRLFPKFLRPLASRFIPHCRKLRKEISEARRIINPVLKDRQALEERAGAQNGAYEDGFDWLKQCAGERNYDPVIAQLSLTVVAIHTTSDMLTQVLFDIAQRPELIKHMRKEIIRVFYGDKAGLTRGNLQRLTLMDSVMKESQRMKPINIVSMRRRANYDIRLSDGTLIPKGTMLCVSDHWMWDRAIYRNPEEFDPYRFCKTDSFAYDFSSKFVSPSPEHLGFGLGRHACPGRFFAATEVKIILCHILLKFDIELPARVKPQVMKVGASLSADLDAKVMLKKRWEEIGLF</sequence>
<keyword evidence="5 9" id="KW-0560">Oxidoreductase</keyword>
<feature type="binding site" description="axial binding residue" evidence="8">
    <location>
        <position position="427"/>
    </location>
    <ligand>
        <name>heme</name>
        <dbReference type="ChEBI" id="CHEBI:30413"/>
    </ligand>
    <ligandPart>
        <name>Fe</name>
        <dbReference type="ChEBI" id="CHEBI:18248"/>
    </ligandPart>
</feature>
<dbReference type="PRINTS" id="PR00465">
    <property type="entry name" value="EP450IV"/>
</dbReference>
<dbReference type="Pfam" id="PF00067">
    <property type="entry name" value="p450"/>
    <property type="match status" value="1"/>
</dbReference>
<dbReference type="GO" id="GO:0020037">
    <property type="term" value="F:heme binding"/>
    <property type="evidence" value="ECO:0007669"/>
    <property type="project" value="InterPro"/>
</dbReference>
<dbReference type="GeneID" id="36558580"/>
<keyword evidence="4 8" id="KW-0479">Metal-binding</keyword>
<dbReference type="SUPFAM" id="SSF48264">
    <property type="entry name" value="Cytochrome P450"/>
    <property type="match status" value="1"/>
</dbReference>
<dbReference type="InterPro" id="IPR002403">
    <property type="entry name" value="Cyt_P450_E_grp-IV"/>
</dbReference>
<dbReference type="InterPro" id="IPR036396">
    <property type="entry name" value="Cyt_P450_sf"/>
</dbReference>
<comment type="cofactor">
    <cofactor evidence="1 8">
        <name>heme</name>
        <dbReference type="ChEBI" id="CHEBI:30413"/>
    </cofactor>
</comment>
<evidence type="ECO:0000256" key="5">
    <source>
        <dbReference type="ARBA" id="ARBA00023002"/>
    </source>
</evidence>
<evidence type="ECO:0000256" key="7">
    <source>
        <dbReference type="ARBA" id="ARBA00023033"/>
    </source>
</evidence>
<dbReference type="GO" id="GO:0004497">
    <property type="term" value="F:monooxygenase activity"/>
    <property type="evidence" value="ECO:0007669"/>
    <property type="project" value="UniProtKB-KW"/>
</dbReference>
<evidence type="ECO:0000256" key="6">
    <source>
        <dbReference type="ARBA" id="ARBA00023004"/>
    </source>
</evidence>
<name>A0A2I2G3V8_9EURO</name>
<dbReference type="STRING" id="1392250.A0A2I2G3V8"/>
<keyword evidence="7 9" id="KW-0503">Monooxygenase</keyword>
<protein>
    <submittedName>
        <fullName evidence="10">Cytochrome P450</fullName>
    </submittedName>
</protein>
<keyword evidence="3 8" id="KW-0349">Heme</keyword>
<dbReference type="PROSITE" id="PS00086">
    <property type="entry name" value="CYTOCHROME_P450"/>
    <property type="match status" value="1"/>
</dbReference>
<dbReference type="InterPro" id="IPR017972">
    <property type="entry name" value="Cyt_P450_CS"/>
</dbReference>
<proteinExistence type="inferred from homology"/>
<dbReference type="EMBL" id="MSFO01000005">
    <property type="protein sequence ID" value="PLB47565.1"/>
    <property type="molecule type" value="Genomic_DNA"/>
</dbReference>
<gene>
    <name evidence="10" type="ORF">P170DRAFT_447510</name>
</gene>
<dbReference type="GO" id="GO:0005506">
    <property type="term" value="F:iron ion binding"/>
    <property type="evidence" value="ECO:0007669"/>
    <property type="project" value="InterPro"/>
</dbReference>
<evidence type="ECO:0000256" key="2">
    <source>
        <dbReference type="ARBA" id="ARBA00010617"/>
    </source>
</evidence>
<comment type="similarity">
    <text evidence="2 9">Belongs to the cytochrome P450 family.</text>
</comment>
<evidence type="ECO:0000256" key="4">
    <source>
        <dbReference type="ARBA" id="ARBA00022723"/>
    </source>
</evidence>
<evidence type="ECO:0000256" key="8">
    <source>
        <dbReference type="PIRSR" id="PIRSR602403-1"/>
    </source>
</evidence>
<dbReference type="OrthoDB" id="1844152at2759"/>
<dbReference type="GO" id="GO:0019748">
    <property type="term" value="P:secondary metabolic process"/>
    <property type="evidence" value="ECO:0007669"/>
    <property type="project" value="UniProtKB-ARBA"/>
</dbReference>
<accession>A0A2I2G3V8</accession>
<evidence type="ECO:0000313" key="11">
    <source>
        <dbReference type="Proteomes" id="UP000234275"/>
    </source>
</evidence>
<dbReference type="Proteomes" id="UP000234275">
    <property type="component" value="Unassembled WGS sequence"/>
</dbReference>
<dbReference type="PANTHER" id="PTHR46206:SF2">
    <property type="entry name" value="CYTOCHROME P450 MONOOXYGENASE AUSG-RELATED"/>
    <property type="match status" value="1"/>
</dbReference>
<dbReference type="Gene3D" id="1.10.630.10">
    <property type="entry name" value="Cytochrome P450"/>
    <property type="match status" value="1"/>
</dbReference>
<dbReference type="PANTHER" id="PTHR46206">
    <property type="entry name" value="CYTOCHROME P450"/>
    <property type="match status" value="1"/>
</dbReference>
<reference evidence="10 11" key="1">
    <citation type="submission" date="2016-12" db="EMBL/GenBank/DDBJ databases">
        <title>The genomes of Aspergillus section Nigri reveals drivers in fungal speciation.</title>
        <authorList>
            <consortium name="DOE Joint Genome Institute"/>
            <person name="Vesth T.C."/>
            <person name="Nybo J."/>
            <person name="Theobald S."/>
            <person name="Brandl J."/>
            <person name="Frisvad J.C."/>
            <person name="Nielsen K.F."/>
            <person name="Lyhne E.K."/>
            <person name="Kogle M.E."/>
            <person name="Kuo A."/>
            <person name="Riley R."/>
            <person name="Clum A."/>
            <person name="Nolan M."/>
            <person name="Lipzen A."/>
            <person name="Salamov A."/>
            <person name="Henrissat B."/>
            <person name="Wiebenga A."/>
            <person name="De Vries R.P."/>
            <person name="Grigoriev I.V."/>
            <person name="Mortensen U.H."/>
            <person name="Andersen M.R."/>
            <person name="Baker S.E."/>
        </authorList>
    </citation>
    <scope>NUCLEOTIDE SEQUENCE [LARGE SCALE GENOMIC DNA]</scope>
    <source>
        <strain evidence="10 11">IBT 23096</strain>
    </source>
</reference>